<gene>
    <name evidence="2" type="ORF">OWR29_03995</name>
</gene>
<keyword evidence="1" id="KW-0812">Transmembrane</keyword>
<dbReference type="EMBL" id="JAPNTZ010000001">
    <property type="protein sequence ID" value="MCY1137148.1"/>
    <property type="molecule type" value="Genomic_DNA"/>
</dbReference>
<comment type="caution">
    <text evidence="2">The sequence shown here is derived from an EMBL/GenBank/DDBJ whole genome shotgun (WGS) entry which is preliminary data.</text>
</comment>
<keyword evidence="1" id="KW-1133">Transmembrane helix</keyword>
<feature type="transmembrane region" description="Helical" evidence="1">
    <location>
        <begin position="128"/>
        <end position="149"/>
    </location>
</feature>
<protein>
    <submittedName>
        <fullName evidence="2">Uncharacterized protein</fullName>
    </submittedName>
</protein>
<accession>A0ABT4ASD2</accession>
<feature type="transmembrane region" description="Helical" evidence="1">
    <location>
        <begin position="89"/>
        <end position="116"/>
    </location>
</feature>
<keyword evidence="3" id="KW-1185">Reference proteome</keyword>
<dbReference type="Proteomes" id="UP001151002">
    <property type="component" value="Unassembled WGS sequence"/>
</dbReference>
<evidence type="ECO:0000256" key="1">
    <source>
        <dbReference type="SAM" id="Phobius"/>
    </source>
</evidence>
<name>A0ABT4ASD2_9ACTN</name>
<reference evidence="2" key="1">
    <citation type="submission" date="2022-11" db="EMBL/GenBank/DDBJ databases">
        <authorList>
            <person name="Somphong A."/>
            <person name="Phongsopitanun W."/>
        </authorList>
    </citation>
    <scope>NUCLEOTIDE SEQUENCE</scope>
    <source>
        <strain evidence="2">Pm04-4</strain>
    </source>
</reference>
<keyword evidence="1" id="KW-0472">Membrane</keyword>
<organism evidence="2 3">
    <name type="scientific">Paractinoplanes pyxinae</name>
    <dbReference type="NCBI Taxonomy" id="2997416"/>
    <lineage>
        <taxon>Bacteria</taxon>
        <taxon>Bacillati</taxon>
        <taxon>Actinomycetota</taxon>
        <taxon>Actinomycetes</taxon>
        <taxon>Micromonosporales</taxon>
        <taxon>Micromonosporaceae</taxon>
        <taxon>Paractinoplanes</taxon>
    </lineage>
</organism>
<proteinExistence type="predicted"/>
<dbReference type="RefSeq" id="WP_267560979.1">
    <property type="nucleotide sequence ID" value="NZ_JAPNTZ010000001.1"/>
</dbReference>
<sequence length="154" mass="15551">MRTEPITIDGVAGPVVVTTGRFGGAARVEVNGEVVPQLGDRHHRLPATGGGTVEAVVRGGTFDPYPTVEVGGVKHRTGPKVNGVVQALAFAPMIMAITSGLVGGLVGLAGVLANATLLRSRLRPGAKVLAVIGVDLAVIVVAVALAMAVRHAID</sequence>
<evidence type="ECO:0000313" key="3">
    <source>
        <dbReference type="Proteomes" id="UP001151002"/>
    </source>
</evidence>
<evidence type="ECO:0000313" key="2">
    <source>
        <dbReference type="EMBL" id="MCY1137148.1"/>
    </source>
</evidence>